<evidence type="ECO:0000256" key="4">
    <source>
        <dbReference type="ARBA" id="ARBA00022737"/>
    </source>
</evidence>
<evidence type="ECO:0000256" key="7">
    <source>
        <dbReference type="ARBA" id="ARBA00023015"/>
    </source>
</evidence>
<dbReference type="PROSITE" id="PS00028">
    <property type="entry name" value="ZINC_FINGER_C2H2_1"/>
    <property type="match status" value="8"/>
</dbReference>
<keyword evidence="8" id="KW-0238">DNA-binding</keyword>
<feature type="domain" description="C2H2-type" evidence="13">
    <location>
        <begin position="569"/>
        <end position="596"/>
    </location>
</feature>
<proteinExistence type="inferred from homology"/>
<name>A0AAE0W8L3_9BIVA</name>
<dbReference type="SMART" id="SM00355">
    <property type="entry name" value="ZnF_C2H2"/>
    <property type="match status" value="8"/>
</dbReference>
<feature type="region of interest" description="Disordered" evidence="12">
    <location>
        <begin position="212"/>
        <end position="239"/>
    </location>
</feature>
<dbReference type="FunFam" id="3.30.160.60:FF:000770">
    <property type="entry name" value="zinc finger protein 16"/>
    <property type="match status" value="1"/>
</dbReference>
<reference evidence="14" key="3">
    <citation type="submission" date="2023-05" db="EMBL/GenBank/DDBJ databases">
        <authorList>
            <person name="Smith C.H."/>
        </authorList>
    </citation>
    <scope>NUCLEOTIDE SEQUENCE</scope>
    <source>
        <strain evidence="14">CHS0354</strain>
        <tissue evidence="14">Mantle</tissue>
    </source>
</reference>
<evidence type="ECO:0000313" key="14">
    <source>
        <dbReference type="EMBL" id="KAK3606118.1"/>
    </source>
</evidence>
<keyword evidence="5 11" id="KW-0863">Zinc-finger</keyword>
<protein>
    <recommendedName>
        <fullName evidence="13">C2H2-type domain-containing protein</fullName>
    </recommendedName>
</protein>
<gene>
    <name evidence="14" type="ORF">CHS0354_006486</name>
</gene>
<feature type="domain" description="C2H2-type" evidence="13">
    <location>
        <begin position="513"/>
        <end position="540"/>
    </location>
</feature>
<feature type="region of interest" description="Disordered" evidence="12">
    <location>
        <begin position="863"/>
        <end position="898"/>
    </location>
</feature>
<feature type="domain" description="C2H2-type" evidence="13">
    <location>
        <begin position="597"/>
        <end position="624"/>
    </location>
</feature>
<dbReference type="FunFam" id="3.30.160.60:FF:000634">
    <property type="entry name" value="Zinc finger X-chromosomal protein"/>
    <property type="match status" value="1"/>
</dbReference>
<feature type="domain" description="C2H2-type" evidence="13">
    <location>
        <begin position="653"/>
        <end position="677"/>
    </location>
</feature>
<keyword evidence="10" id="KW-0539">Nucleus</keyword>
<keyword evidence="7" id="KW-0805">Transcription regulation</keyword>
<dbReference type="GO" id="GO:0000981">
    <property type="term" value="F:DNA-binding transcription factor activity, RNA polymerase II-specific"/>
    <property type="evidence" value="ECO:0007669"/>
    <property type="project" value="TreeGrafter"/>
</dbReference>
<keyword evidence="4" id="KW-0677">Repeat</keyword>
<dbReference type="InterPro" id="IPR013087">
    <property type="entry name" value="Znf_C2H2_type"/>
</dbReference>
<feature type="domain" description="C2H2-type" evidence="13">
    <location>
        <begin position="482"/>
        <end position="512"/>
    </location>
</feature>
<dbReference type="EMBL" id="JAEAOA010000444">
    <property type="protein sequence ID" value="KAK3606118.1"/>
    <property type="molecule type" value="Genomic_DNA"/>
</dbReference>
<evidence type="ECO:0000256" key="2">
    <source>
        <dbReference type="ARBA" id="ARBA00006991"/>
    </source>
</evidence>
<dbReference type="Gene3D" id="3.30.160.60">
    <property type="entry name" value="Classic Zinc Finger"/>
    <property type="match status" value="7"/>
</dbReference>
<dbReference type="InterPro" id="IPR036236">
    <property type="entry name" value="Znf_C2H2_sf"/>
</dbReference>
<dbReference type="AlphaFoldDB" id="A0AAE0W8L3"/>
<keyword evidence="6" id="KW-0862">Zinc</keyword>
<comment type="subcellular location">
    <subcellularLocation>
        <location evidence="1">Nucleus</location>
    </subcellularLocation>
</comment>
<dbReference type="Pfam" id="PF00096">
    <property type="entry name" value="zf-C2H2"/>
    <property type="match status" value="6"/>
</dbReference>
<feature type="domain" description="C2H2-type" evidence="13">
    <location>
        <begin position="454"/>
        <end position="481"/>
    </location>
</feature>
<evidence type="ECO:0000256" key="8">
    <source>
        <dbReference type="ARBA" id="ARBA00023125"/>
    </source>
</evidence>
<keyword evidence="3" id="KW-0479">Metal-binding</keyword>
<keyword evidence="15" id="KW-1185">Reference proteome</keyword>
<evidence type="ECO:0000256" key="1">
    <source>
        <dbReference type="ARBA" id="ARBA00004123"/>
    </source>
</evidence>
<feature type="domain" description="C2H2-type" evidence="13">
    <location>
        <begin position="625"/>
        <end position="652"/>
    </location>
</feature>
<evidence type="ECO:0000256" key="11">
    <source>
        <dbReference type="PROSITE-ProRule" id="PRU00042"/>
    </source>
</evidence>
<dbReference type="PANTHER" id="PTHR24394:SF29">
    <property type="entry name" value="MYONEURIN"/>
    <property type="match status" value="1"/>
</dbReference>
<evidence type="ECO:0000256" key="12">
    <source>
        <dbReference type="SAM" id="MobiDB-lite"/>
    </source>
</evidence>
<evidence type="ECO:0000259" key="13">
    <source>
        <dbReference type="PROSITE" id="PS50157"/>
    </source>
</evidence>
<dbReference type="SUPFAM" id="SSF57667">
    <property type="entry name" value="beta-beta-alpha zinc fingers"/>
    <property type="match status" value="4"/>
</dbReference>
<dbReference type="PANTHER" id="PTHR24394">
    <property type="entry name" value="ZINC FINGER PROTEIN"/>
    <property type="match status" value="1"/>
</dbReference>
<feature type="compositionally biased region" description="Basic and acidic residues" evidence="12">
    <location>
        <begin position="871"/>
        <end position="887"/>
    </location>
</feature>
<comment type="caution">
    <text evidence="14">The sequence shown here is derived from an EMBL/GenBank/DDBJ whole genome shotgun (WGS) entry which is preliminary data.</text>
</comment>
<organism evidence="14 15">
    <name type="scientific">Potamilus streckersoni</name>
    <dbReference type="NCBI Taxonomy" id="2493646"/>
    <lineage>
        <taxon>Eukaryota</taxon>
        <taxon>Metazoa</taxon>
        <taxon>Spiralia</taxon>
        <taxon>Lophotrochozoa</taxon>
        <taxon>Mollusca</taxon>
        <taxon>Bivalvia</taxon>
        <taxon>Autobranchia</taxon>
        <taxon>Heteroconchia</taxon>
        <taxon>Palaeoheterodonta</taxon>
        <taxon>Unionida</taxon>
        <taxon>Unionoidea</taxon>
        <taxon>Unionidae</taxon>
        <taxon>Ambleminae</taxon>
        <taxon>Lampsilini</taxon>
        <taxon>Potamilus</taxon>
    </lineage>
</organism>
<accession>A0AAE0W8L3</accession>
<sequence>MSQKFTKDLSGLDRTEARSVKVYTSGVDSISADTEIVAQAITELQKATPAISNTTPPVAELVDIAEELLAIHDAQANDYGNALQLVTSSQLNSYNKGDAYNNNINNSQSNCSEYSSVVYTSPNTYNVRYQNNVASGGNVSSTAANFVENLASNQTVSAQSQFGQGQDTVQIVVTENEVLANALMDTSGIITLREENLTPEVLTDISTDLTQNATSQQTRSAHQQSGSAQSEANTTKQSQSFEVNISQSLSNIRRVSSYGPTCASSPAAISSESFDSLPQGSESEIIVYVEEGFMPGSMGELESKNLQLVDTAVQANDYEIERRSGRVPARKRIIPHKFRDYRHPDHAENTDSDEDYVPEVRVPRKRKTDSSAAVEEGILPKRVGRPRKHAFPSEMNQNSEEQTASESHGPNPEQNTGDGAHKGFKDEIGDIVMPVNKRGRGRPRHTDIDDTDGLKCQFCSRVFSQKGNLKVHLRIHNDERPFLCQESECNKAFRSNESLRRHKLSQHMGVKPFECEICHNKFSSNVSLQEHFSRHTDSKPYKCNHCNRHFRQISCLRRHLITHTHEQPYPCKICGRQFSQLVYLRSHMKTHTGEKPFSCDICGKKFAHQSDVGRHKIIHTGKKPYACSICSVTFSDPSSRRRHEREHASKKSYACQICHDTFKRAGQLKAHLNRKHSQGISLKFDKDGSAGPLVFTYKDEEERAVSSVSDEQPRIVKLIKNLQDKKFLTHFVEISLPPSSKEGSDDNYNSGQKVLEPAQTIIMTPDSHLTETVQLEKMGEESSLEVTEGSVPIELQGVEIQNGGEEGQTYITITNVADLVESIGEKNNSDGSVEYSYQIIQEIPSAECQEEVVLHVNTDEDHISQGQNESDQEHTKDLNSKVTEELKTASSDSISAHQTTSVDYVSNPDFTSQDYYNWLSSFTELCKVVPMPLDVSLFQKISQVHKTLSDVMATPSGVIADIDNFRVLMNISKDLSSIINEHLLYVMQNLNDSESKEST</sequence>
<dbReference type="GO" id="GO:0005634">
    <property type="term" value="C:nucleus"/>
    <property type="evidence" value="ECO:0007669"/>
    <property type="project" value="UniProtKB-SubCell"/>
</dbReference>
<evidence type="ECO:0000256" key="3">
    <source>
        <dbReference type="ARBA" id="ARBA00022723"/>
    </source>
</evidence>
<feature type="region of interest" description="Disordered" evidence="12">
    <location>
        <begin position="342"/>
        <end position="425"/>
    </location>
</feature>
<feature type="compositionally biased region" description="Polar residues" evidence="12">
    <location>
        <begin position="394"/>
        <end position="417"/>
    </location>
</feature>
<dbReference type="FunFam" id="3.30.160.60:FF:000065">
    <property type="entry name" value="B-cell CLL/lymphoma 6, member B"/>
    <property type="match status" value="1"/>
</dbReference>
<dbReference type="GO" id="GO:0008270">
    <property type="term" value="F:zinc ion binding"/>
    <property type="evidence" value="ECO:0007669"/>
    <property type="project" value="UniProtKB-KW"/>
</dbReference>
<reference evidence="14" key="2">
    <citation type="journal article" date="2021" name="Genome Biol. Evol.">
        <title>Developing a high-quality reference genome for a parasitic bivalve with doubly uniparental inheritance (Bivalvia: Unionida).</title>
        <authorList>
            <person name="Smith C.H."/>
        </authorList>
    </citation>
    <scope>NUCLEOTIDE SEQUENCE</scope>
    <source>
        <strain evidence="14">CHS0354</strain>
        <tissue evidence="14">Mantle</tissue>
    </source>
</reference>
<dbReference type="GO" id="GO:0003677">
    <property type="term" value="F:DNA binding"/>
    <property type="evidence" value="ECO:0007669"/>
    <property type="project" value="UniProtKB-KW"/>
</dbReference>
<reference evidence="14" key="1">
    <citation type="journal article" date="2021" name="Genome Biol. Evol.">
        <title>A High-Quality Reference Genome for a Parasitic Bivalve with Doubly Uniparental Inheritance (Bivalvia: Unionida).</title>
        <authorList>
            <person name="Smith C.H."/>
        </authorList>
    </citation>
    <scope>NUCLEOTIDE SEQUENCE</scope>
    <source>
        <strain evidence="14">CHS0354</strain>
    </source>
</reference>
<dbReference type="PROSITE" id="PS50157">
    <property type="entry name" value="ZINC_FINGER_C2H2_2"/>
    <property type="match status" value="8"/>
</dbReference>
<evidence type="ECO:0000256" key="9">
    <source>
        <dbReference type="ARBA" id="ARBA00023163"/>
    </source>
</evidence>
<dbReference type="Proteomes" id="UP001195483">
    <property type="component" value="Unassembled WGS sequence"/>
</dbReference>
<evidence type="ECO:0000256" key="5">
    <source>
        <dbReference type="ARBA" id="ARBA00022771"/>
    </source>
</evidence>
<feature type="domain" description="C2H2-type" evidence="13">
    <location>
        <begin position="541"/>
        <end position="568"/>
    </location>
</feature>
<evidence type="ECO:0000256" key="10">
    <source>
        <dbReference type="ARBA" id="ARBA00023242"/>
    </source>
</evidence>
<evidence type="ECO:0000256" key="6">
    <source>
        <dbReference type="ARBA" id="ARBA00022833"/>
    </source>
</evidence>
<keyword evidence="9" id="KW-0804">Transcription</keyword>
<evidence type="ECO:0000313" key="15">
    <source>
        <dbReference type="Proteomes" id="UP001195483"/>
    </source>
</evidence>
<comment type="similarity">
    <text evidence="2">Belongs to the krueppel C2H2-type zinc-finger protein family.</text>
</comment>
<feature type="compositionally biased region" description="Polar residues" evidence="12">
    <location>
        <begin position="888"/>
        <end position="898"/>
    </location>
</feature>